<organism evidence="5">
    <name type="scientific">marine sediment metagenome</name>
    <dbReference type="NCBI Taxonomy" id="412755"/>
    <lineage>
        <taxon>unclassified sequences</taxon>
        <taxon>metagenomes</taxon>
        <taxon>ecological metagenomes</taxon>
    </lineage>
</organism>
<sequence length="248" mass="27241">MEVLRVEGLSKNFGGLQVFHGLSFTVEAGDKLALIGPNGAGKTTLLNILGGQLPATAGRVHLLGQEITRLAPRHRLHLGLSRSFQLNNLFFNLTLMENILLALEGAERSHFQMLHPIDAQTELVAAAQELLESMGLWEKRFDPITTLSYGDQRRMDFALALVSKPKLLLLDEPSAGLTIAESAALADTMRKLPEDTAFFFCAHDMDLVFNLADQIMVLYSGQIMARGTPQEIQANPKVKEIYLGGEVT</sequence>
<keyword evidence="2" id="KW-0547">Nucleotide-binding</keyword>
<dbReference type="SUPFAM" id="SSF52540">
    <property type="entry name" value="P-loop containing nucleoside triphosphate hydrolases"/>
    <property type="match status" value="1"/>
</dbReference>
<dbReference type="InterPro" id="IPR017871">
    <property type="entry name" value="ABC_transporter-like_CS"/>
</dbReference>
<dbReference type="EMBL" id="BARV01000420">
    <property type="protein sequence ID" value="GAH98173.1"/>
    <property type="molecule type" value="Genomic_DNA"/>
</dbReference>
<dbReference type="Pfam" id="PF00005">
    <property type="entry name" value="ABC_tran"/>
    <property type="match status" value="1"/>
</dbReference>
<dbReference type="InterPro" id="IPR003593">
    <property type="entry name" value="AAA+_ATPase"/>
</dbReference>
<dbReference type="Pfam" id="PF12399">
    <property type="entry name" value="BCA_ABC_TP_C"/>
    <property type="match status" value="1"/>
</dbReference>
<dbReference type="InterPro" id="IPR003439">
    <property type="entry name" value="ABC_transporter-like_ATP-bd"/>
</dbReference>
<dbReference type="InterPro" id="IPR051120">
    <property type="entry name" value="ABC_AA/LPS_Transport"/>
</dbReference>
<evidence type="ECO:0000256" key="1">
    <source>
        <dbReference type="ARBA" id="ARBA00022448"/>
    </source>
</evidence>
<protein>
    <recommendedName>
        <fullName evidence="4">ABC transporter domain-containing protein</fullName>
    </recommendedName>
</protein>
<name>X1LVL3_9ZZZZ</name>
<dbReference type="PROSITE" id="PS00211">
    <property type="entry name" value="ABC_TRANSPORTER_1"/>
    <property type="match status" value="1"/>
</dbReference>
<evidence type="ECO:0000313" key="5">
    <source>
        <dbReference type="EMBL" id="GAH98173.1"/>
    </source>
</evidence>
<dbReference type="Gene3D" id="3.40.50.300">
    <property type="entry name" value="P-loop containing nucleotide triphosphate hydrolases"/>
    <property type="match status" value="1"/>
</dbReference>
<feature type="domain" description="ABC transporter" evidence="4">
    <location>
        <begin position="4"/>
        <end position="245"/>
    </location>
</feature>
<dbReference type="CDD" id="cd03219">
    <property type="entry name" value="ABC_Mj1267_LivG_branched"/>
    <property type="match status" value="1"/>
</dbReference>
<dbReference type="PANTHER" id="PTHR45772">
    <property type="entry name" value="CONSERVED COMPONENT OF ABC TRANSPORTER FOR NATURAL AMINO ACIDS-RELATED"/>
    <property type="match status" value="1"/>
</dbReference>
<feature type="non-terminal residue" evidence="5">
    <location>
        <position position="248"/>
    </location>
</feature>
<evidence type="ECO:0000256" key="3">
    <source>
        <dbReference type="ARBA" id="ARBA00022840"/>
    </source>
</evidence>
<dbReference type="GO" id="GO:0005524">
    <property type="term" value="F:ATP binding"/>
    <property type="evidence" value="ECO:0007669"/>
    <property type="project" value="UniProtKB-KW"/>
</dbReference>
<dbReference type="PROSITE" id="PS50893">
    <property type="entry name" value="ABC_TRANSPORTER_2"/>
    <property type="match status" value="1"/>
</dbReference>
<dbReference type="PANTHER" id="PTHR45772:SF2">
    <property type="entry name" value="ABC TRANSPORTER ATP-BINDING PROTEIN"/>
    <property type="match status" value="1"/>
</dbReference>
<keyword evidence="3" id="KW-0067">ATP-binding</keyword>
<dbReference type="InterPro" id="IPR027417">
    <property type="entry name" value="P-loop_NTPase"/>
</dbReference>
<reference evidence="5" key="1">
    <citation type="journal article" date="2014" name="Front. Microbiol.">
        <title>High frequency of phylogenetically diverse reductive dehalogenase-homologous genes in deep subseafloor sedimentary metagenomes.</title>
        <authorList>
            <person name="Kawai M."/>
            <person name="Futagami T."/>
            <person name="Toyoda A."/>
            <person name="Takaki Y."/>
            <person name="Nishi S."/>
            <person name="Hori S."/>
            <person name="Arai W."/>
            <person name="Tsubouchi T."/>
            <person name="Morono Y."/>
            <person name="Uchiyama I."/>
            <person name="Ito T."/>
            <person name="Fujiyama A."/>
            <person name="Inagaki F."/>
            <person name="Takami H."/>
        </authorList>
    </citation>
    <scope>NUCLEOTIDE SEQUENCE</scope>
    <source>
        <strain evidence="5">Expedition CK06-06</strain>
    </source>
</reference>
<accession>X1LVL3</accession>
<dbReference type="SMART" id="SM00382">
    <property type="entry name" value="AAA"/>
    <property type="match status" value="1"/>
</dbReference>
<dbReference type="InterPro" id="IPR032823">
    <property type="entry name" value="BCA_ABC_TP_C"/>
</dbReference>
<gene>
    <name evidence="5" type="ORF">S06H3_01629</name>
</gene>
<dbReference type="AlphaFoldDB" id="X1LVL3"/>
<dbReference type="GO" id="GO:0005886">
    <property type="term" value="C:plasma membrane"/>
    <property type="evidence" value="ECO:0007669"/>
    <property type="project" value="TreeGrafter"/>
</dbReference>
<evidence type="ECO:0000259" key="4">
    <source>
        <dbReference type="PROSITE" id="PS50893"/>
    </source>
</evidence>
<dbReference type="GO" id="GO:0016887">
    <property type="term" value="F:ATP hydrolysis activity"/>
    <property type="evidence" value="ECO:0007669"/>
    <property type="project" value="InterPro"/>
</dbReference>
<evidence type="ECO:0000256" key="2">
    <source>
        <dbReference type="ARBA" id="ARBA00022741"/>
    </source>
</evidence>
<proteinExistence type="predicted"/>
<keyword evidence="1" id="KW-0813">Transport</keyword>
<comment type="caution">
    <text evidence="5">The sequence shown here is derived from an EMBL/GenBank/DDBJ whole genome shotgun (WGS) entry which is preliminary data.</text>
</comment>